<dbReference type="EMBL" id="CP031555">
    <property type="protein sequence ID" value="AXO16202.1"/>
    <property type="molecule type" value="Genomic_DNA"/>
</dbReference>
<sequence>MHGVWGELTRANGAFLRSQKVIGGYSGADWCCFAQARYPSPGCINRIYDHAVAGAKSSGFSGIAVKIV</sequence>
<name>A0ABM6Y3R5_9PROT</name>
<gene>
    <name evidence="1" type="ORF">DY252_19675</name>
</gene>
<keyword evidence="2" id="KW-1185">Reference proteome</keyword>
<accession>A0ABM6Y3R5</accession>
<evidence type="ECO:0000313" key="1">
    <source>
        <dbReference type="EMBL" id="AXO16202.1"/>
    </source>
</evidence>
<protein>
    <submittedName>
        <fullName evidence="1">Uncharacterized protein</fullName>
    </submittedName>
</protein>
<organism evidence="1 2">
    <name type="scientific">Thalassospira indica</name>
    <dbReference type="NCBI Taxonomy" id="1891279"/>
    <lineage>
        <taxon>Bacteria</taxon>
        <taxon>Pseudomonadati</taxon>
        <taxon>Pseudomonadota</taxon>
        <taxon>Alphaproteobacteria</taxon>
        <taxon>Rhodospirillales</taxon>
        <taxon>Thalassospiraceae</taxon>
        <taxon>Thalassospira</taxon>
    </lineage>
</organism>
<reference evidence="1 2" key="1">
    <citation type="submission" date="2018-08" db="EMBL/GenBank/DDBJ databases">
        <title>Complete genome sequence of type strain Thalassospira indica MCCC 1A01103T, isolated from isolated from deep seawater of the Indian Ocean.</title>
        <authorList>
            <person name="Liu Y."/>
        </authorList>
    </citation>
    <scope>NUCLEOTIDE SEQUENCE [LARGE SCALE GENOMIC DNA]</scope>
    <source>
        <strain evidence="1 2">PB8BT</strain>
    </source>
</reference>
<proteinExistence type="predicted"/>
<dbReference type="Proteomes" id="UP000256971">
    <property type="component" value="Chromosome"/>
</dbReference>
<evidence type="ECO:0000313" key="2">
    <source>
        <dbReference type="Proteomes" id="UP000256971"/>
    </source>
</evidence>